<protein>
    <recommendedName>
        <fullName evidence="3">Sce7726 family protein</fullName>
    </recommendedName>
</protein>
<keyword evidence="2" id="KW-1185">Reference proteome</keyword>
<comment type="caution">
    <text evidence="1">The sequence shown here is derived from an EMBL/GenBank/DDBJ whole genome shotgun (WGS) entry which is preliminary data.</text>
</comment>
<evidence type="ECO:0000313" key="1">
    <source>
        <dbReference type="EMBL" id="GAA5192447.1"/>
    </source>
</evidence>
<dbReference type="Proteomes" id="UP001501570">
    <property type="component" value="Unassembled WGS sequence"/>
</dbReference>
<evidence type="ECO:0000313" key="2">
    <source>
        <dbReference type="Proteomes" id="UP001501570"/>
    </source>
</evidence>
<proteinExistence type="predicted"/>
<dbReference type="EMBL" id="BAABJQ010000017">
    <property type="protein sequence ID" value="GAA5192447.1"/>
    <property type="molecule type" value="Genomic_DNA"/>
</dbReference>
<dbReference type="NCBIfam" id="NF033832">
    <property type="entry name" value="sce7726_fam"/>
    <property type="match status" value="1"/>
</dbReference>
<evidence type="ECO:0008006" key="3">
    <source>
        <dbReference type="Google" id="ProtNLM"/>
    </source>
</evidence>
<reference evidence="2" key="1">
    <citation type="journal article" date="2019" name="Int. J. Syst. Evol. Microbiol.">
        <title>The Global Catalogue of Microorganisms (GCM) 10K type strain sequencing project: providing services to taxonomists for standard genome sequencing and annotation.</title>
        <authorList>
            <consortium name="The Broad Institute Genomics Platform"/>
            <consortium name="The Broad Institute Genome Sequencing Center for Infectious Disease"/>
            <person name="Wu L."/>
            <person name="Ma J."/>
        </authorList>
    </citation>
    <scope>NUCLEOTIDE SEQUENCE [LARGE SCALE GENOMIC DNA]</scope>
    <source>
        <strain evidence="2">JCM 18304</strain>
    </source>
</reference>
<name>A0ABP9S7N9_9ACTN</name>
<accession>A0ABP9S7N9</accession>
<organism evidence="1 2">
    <name type="scientific">Rugosimonospora acidiphila</name>
    <dbReference type="NCBI Taxonomy" id="556531"/>
    <lineage>
        <taxon>Bacteria</taxon>
        <taxon>Bacillati</taxon>
        <taxon>Actinomycetota</taxon>
        <taxon>Actinomycetes</taxon>
        <taxon>Micromonosporales</taxon>
        <taxon>Micromonosporaceae</taxon>
        <taxon>Rugosimonospora</taxon>
    </lineage>
</organism>
<gene>
    <name evidence="1" type="ORF">GCM10023322_52050</name>
</gene>
<sequence>MDVAVINGDISGFEIKSDEDKLARLAGQVDMYGRVLDRAALVTTDRYVAAALTLIPAWWSVWIAKQDNGIVALANLRAGHRNASVEPFAVAQLLWREEAMAELRARELHRGLSGVRRWFVWQRLAESVELEELQAIVRGALRARRNWPGGQ</sequence>
<dbReference type="InterPro" id="IPR047729">
    <property type="entry name" value="Sce7726-like"/>
</dbReference>